<dbReference type="AlphaFoldDB" id="A0AA88J5W1"/>
<dbReference type="EMBL" id="BTGU01000133">
    <property type="protein sequence ID" value="GMN62692.1"/>
    <property type="molecule type" value="Genomic_DNA"/>
</dbReference>
<organism evidence="1 2">
    <name type="scientific">Ficus carica</name>
    <name type="common">Common fig</name>
    <dbReference type="NCBI Taxonomy" id="3494"/>
    <lineage>
        <taxon>Eukaryota</taxon>
        <taxon>Viridiplantae</taxon>
        <taxon>Streptophyta</taxon>
        <taxon>Embryophyta</taxon>
        <taxon>Tracheophyta</taxon>
        <taxon>Spermatophyta</taxon>
        <taxon>Magnoliopsida</taxon>
        <taxon>eudicotyledons</taxon>
        <taxon>Gunneridae</taxon>
        <taxon>Pentapetalae</taxon>
        <taxon>rosids</taxon>
        <taxon>fabids</taxon>
        <taxon>Rosales</taxon>
        <taxon>Moraceae</taxon>
        <taxon>Ficeae</taxon>
        <taxon>Ficus</taxon>
    </lineage>
</organism>
<reference evidence="1" key="1">
    <citation type="submission" date="2023-07" db="EMBL/GenBank/DDBJ databases">
        <title>draft genome sequence of fig (Ficus carica).</title>
        <authorList>
            <person name="Takahashi T."/>
            <person name="Nishimura K."/>
        </authorList>
    </citation>
    <scope>NUCLEOTIDE SEQUENCE</scope>
</reference>
<protein>
    <submittedName>
        <fullName evidence="1">Uncharacterized protein</fullName>
    </submittedName>
</protein>
<proteinExistence type="predicted"/>
<dbReference type="Proteomes" id="UP001187192">
    <property type="component" value="Unassembled WGS sequence"/>
</dbReference>
<accession>A0AA88J5W1</accession>
<name>A0AA88J5W1_FICCA</name>
<sequence length="153" mass="16504">MNGLPPSLTIDISIPLSLSLSIFVENCGESHQRKTIPCSEAETRRWRMNSPLPLLPVSLYLPLSPFPSKRASLISAIVDDERVLPFAAALCSSLPCGSSLSSSMAKRDSLPGLYHSSFQVVPCLLRIVPPGHAAAVVYFLGGMVCLDHRISSE</sequence>
<keyword evidence="2" id="KW-1185">Reference proteome</keyword>
<comment type="caution">
    <text evidence="1">The sequence shown here is derived from an EMBL/GenBank/DDBJ whole genome shotgun (WGS) entry which is preliminary data.</text>
</comment>
<evidence type="ECO:0000313" key="1">
    <source>
        <dbReference type="EMBL" id="GMN62692.1"/>
    </source>
</evidence>
<gene>
    <name evidence="1" type="ORF">TIFTF001_031773</name>
</gene>
<evidence type="ECO:0000313" key="2">
    <source>
        <dbReference type="Proteomes" id="UP001187192"/>
    </source>
</evidence>